<proteinExistence type="inferred from homology"/>
<dbReference type="STRING" id="767519.SAMN05216559_0882"/>
<reference evidence="5 6" key="1">
    <citation type="submission" date="2016-10" db="EMBL/GenBank/DDBJ databases">
        <authorList>
            <person name="de Groot N.N."/>
        </authorList>
    </citation>
    <scope>NUCLEOTIDE SEQUENCE [LARGE SCALE GENOMIC DNA]</scope>
    <source>
        <strain evidence="5 6">CGMCC 1.10457</strain>
    </source>
</reference>
<dbReference type="InterPro" id="IPR006127">
    <property type="entry name" value="ZnuA-like"/>
</dbReference>
<evidence type="ECO:0000313" key="5">
    <source>
        <dbReference type="EMBL" id="SFR91131.1"/>
    </source>
</evidence>
<evidence type="ECO:0000256" key="2">
    <source>
        <dbReference type="ARBA" id="ARBA00022448"/>
    </source>
</evidence>
<comment type="similarity">
    <text evidence="1">Belongs to the bacterial solute-binding protein 9 family.</text>
</comment>
<dbReference type="InterPro" id="IPR006311">
    <property type="entry name" value="TAT_signal"/>
</dbReference>
<dbReference type="Gene3D" id="3.40.50.1980">
    <property type="entry name" value="Nitrogenase molybdenum iron protein domain"/>
    <property type="match status" value="3"/>
</dbReference>
<evidence type="ECO:0000313" key="6">
    <source>
        <dbReference type="Proteomes" id="UP000199062"/>
    </source>
</evidence>
<evidence type="ECO:0000256" key="4">
    <source>
        <dbReference type="SAM" id="MobiDB-lite"/>
    </source>
</evidence>
<keyword evidence="3" id="KW-0732">Signal</keyword>
<dbReference type="GO" id="GO:0030001">
    <property type="term" value="P:metal ion transport"/>
    <property type="evidence" value="ECO:0007669"/>
    <property type="project" value="InterPro"/>
</dbReference>
<dbReference type="RefSeq" id="WP_089814236.1">
    <property type="nucleotide sequence ID" value="NZ_FOZK01000001.1"/>
</dbReference>
<dbReference type="PANTHER" id="PTHR42953:SF3">
    <property type="entry name" value="HIGH-AFFINITY ZINC UPTAKE SYSTEM PROTEIN ZNUA"/>
    <property type="match status" value="1"/>
</dbReference>
<dbReference type="EMBL" id="FOZK01000001">
    <property type="protein sequence ID" value="SFR91131.1"/>
    <property type="molecule type" value="Genomic_DNA"/>
</dbReference>
<dbReference type="Pfam" id="PF01297">
    <property type="entry name" value="ZnuA"/>
    <property type="match status" value="1"/>
</dbReference>
<evidence type="ECO:0000256" key="3">
    <source>
        <dbReference type="ARBA" id="ARBA00022729"/>
    </source>
</evidence>
<dbReference type="Proteomes" id="UP000199062">
    <property type="component" value="Unassembled WGS sequence"/>
</dbReference>
<feature type="compositionally biased region" description="Basic and acidic residues" evidence="4">
    <location>
        <begin position="172"/>
        <end position="203"/>
    </location>
</feature>
<feature type="compositionally biased region" description="Basic and acidic residues" evidence="4">
    <location>
        <begin position="135"/>
        <end position="164"/>
    </location>
</feature>
<dbReference type="SUPFAM" id="SSF53807">
    <property type="entry name" value="Helical backbone' metal receptor"/>
    <property type="match status" value="1"/>
</dbReference>
<gene>
    <name evidence="5" type="ORF">SAMN05216559_0882</name>
</gene>
<dbReference type="OrthoDB" id="50488at2157"/>
<dbReference type="GO" id="GO:0046872">
    <property type="term" value="F:metal ion binding"/>
    <property type="evidence" value="ECO:0007669"/>
    <property type="project" value="InterPro"/>
</dbReference>
<keyword evidence="6" id="KW-1185">Reference proteome</keyword>
<evidence type="ECO:0000256" key="1">
    <source>
        <dbReference type="ARBA" id="ARBA00011028"/>
    </source>
</evidence>
<dbReference type="PANTHER" id="PTHR42953">
    <property type="entry name" value="HIGH-AFFINITY ZINC UPTAKE SYSTEM PROTEIN ZNUA-RELATED"/>
    <property type="match status" value="1"/>
</dbReference>
<sequence>MDFTRRRLLTATAGAAGAGLLAGCLDGAADGADPGSESGGPVAQSTFFVFGDITAQVAGDAADAELLVPVGQHGHGWEPGPSVREDVHDADLLVHGMTGFQPWVDGIIGDLEADGSDVATVDVSSGVDLLAPGAGHDEEHHDEAHDDHEETHDEADHEEHSESDAHDDEETHSEQTHDDHEGDDHDASHEEDHEGDDHDHGNADPHFWMDPLRVRDAVETVRAALVDVDSENADAYDTNADEFTARLADLHERIESTVAEASTDTVLVAGHDSFQYFADRYDVEVAALTNVSPDDRPSTRDVERAQSIIDEHDLRYVCADPLESQEAAEQLVAETDAEAVLPLTAMPGLTDEWEREDWGYVDVVENVNLPTLERALDV</sequence>
<dbReference type="PROSITE" id="PS51257">
    <property type="entry name" value="PROKAR_LIPOPROTEIN"/>
    <property type="match status" value="1"/>
</dbReference>
<organism evidence="5 6">
    <name type="scientific">Halomicrobium zhouii</name>
    <dbReference type="NCBI Taxonomy" id="767519"/>
    <lineage>
        <taxon>Archaea</taxon>
        <taxon>Methanobacteriati</taxon>
        <taxon>Methanobacteriota</taxon>
        <taxon>Stenosarchaea group</taxon>
        <taxon>Halobacteria</taxon>
        <taxon>Halobacteriales</taxon>
        <taxon>Haloarculaceae</taxon>
        <taxon>Halomicrobium</taxon>
    </lineage>
</organism>
<dbReference type="PROSITE" id="PS51318">
    <property type="entry name" value="TAT"/>
    <property type="match status" value="1"/>
</dbReference>
<protein>
    <submittedName>
        <fullName evidence="5">Zinc transport system substrate-binding protein</fullName>
    </submittedName>
</protein>
<name>A0A1I6KIU3_9EURY</name>
<dbReference type="AlphaFoldDB" id="A0A1I6KIU3"/>
<keyword evidence="2" id="KW-0813">Transport</keyword>
<accession>A0A1I6KIU3</accession>
<feature type="region of interest" description="Disordered" evidence="4">
    <location>
        <begin position="128"/>
        <end position="205"/>
    </location>
</feature>
<dbReference type="InterPro" id="IPR050492">
    <property type="entry name" value="Bact_metal-bind_prot9"/>
</dbReference>